<evidence type="ECO:0000256" key="3">
    <source>
        <dbReference type="ARBA" id="ARBA00023082"/>
    </source>
</evidence>
<keyword evidence="9" id="KW-1185">Reference proteome</keyword>
<dbReference type="GO" id="GO:0006352">
    <property type="term" value="P:DNA-templated transcription initiation"/>
    <property type="evidence" value="ECO:0007669"/>
    <property type="project" value="InterPro"/>
</dbReference>
<dbReference type="Pfam" id="PF08281">
    <property type="entry name" value="Sigma70_r4_2"/>
    <property type="match status" value="1"/>
</dbReference>
<dbReference type="Pfam" id="PF04542">
    <property type="entry name" value="Sigma70_r2"/>
    <property type="match status" value="1"/>
</dbReference>
<proteinExistence type="inferred from homology"/>
<dbReference type="PANTHER" id="PTHR43133">
    <property type="entry name" value="RNA POLYMERASE ECF-TYPE SIGMA FACTO"/>
    <property type="match status" value="1"/>
</dbReference>
<evidence type="ECO:0008006" key="10">
    <source>
        <dbReference type="Google" id="ProtNLM"/>
    </source>
</evidence>
<dbReference type="GO" id="GO:0003677">
    <property type="term" value="F:DNA binding"/>
    <property type="evidence" value="ECO:0007669"/>
    <property type="project" value="UniProtKB-KW"/>
</dbReference>
<dbReference type="AlphaFoldDB" id="A0A511YY21"/>
<dbReference type="OrthoDB" id="3688906at2"/>
<dbReference type="InterPro" id="IPR036388">
    <property type="entry name" value="WH-like_DNA-bd_sf"/>
</dbReference>
<dbReference type="Gene3D" id="1.10.1740.10">
    <property type="match status" value="1"/>
</dbReference>
<dbReference type="InterPro" id="IPR007627">
    <property type="entry name" value="RNA_pol_sigma70_r2"/>
</dbReference>
<feature type="domain" description="RNA polymerase sigma factor 70 region 4 type 2" evidence="7">
    <location>
        <begin position="107"/>
        <end position="158"/>
    </location>
</feature>
<name>A0A511YY21_9CELL</name>
<evidence type="ECO:0000313" key="8">
    <source>
        <dbReference type="EMBL" id="GEN80100.1"/>
    </source>
</evidence>
<keyword evidence="3" id="KW-0731">Sigma factor</keyword>
<evidence type="ECO:0000256" key="5">
    <source>
        <dbReference type="ARBA" id="ARBA00023163"/>
    </source>
</evidence>
<sequence length="178" mass="19799">MSWEHELTALARDRGSALVAYAYLLTGEQASAQDLVQDAMVATFSRRHPSQVEHLEAYVRRAILNAFLNTRRRRDRWDGIAWLVADDERVAGAGHAAPDAVATARADVHAALARLTPRERACVVLRHFEDLPVRDIADRLNVSEGAVKRYLSDARRRLAPMLGAWDDADIHLVGGGNR</sequence>
<comment type="similarity">
    <text evidence="1">Belongs to the sigma-70 factor family. ECF subfamily.</text>
</comment>
<evidence type="ECO:0000256" key="4">
    <source>
        <dbReference type="ARBA" id="ARBA00023125"/>
    </source>
</evidence>
<dbReference type="CDD" id="cd06171">
    <property type="entry name" value="Sigma70_r4"/>
    <property type="match status" value="1"/>
</dbReference>
<evidence type="ECO:0000259" key="7">
    <source>
        <dbReference type="Pfam" id="PF08281"/>
    </source>
</evidence>
<dbReference type="SUPFAM" id="SSF88659">
    <property type="entry name" value="Sigma3 and sigma4 domains of RNA polymerase sigma factors"/>
    <property type="match status" value="1"/>
</dbReference>
<dbReference type="InterPro" id="IPR014284">
    <property type="entry name" value="RNA_pol_sigma-70_dom"/>
</dbReference>
<comment type="caution">
    <text evidence="8">The sequence shown here is derived from an EMBL/GenBank/DDBJ whole genome shotgun (WGS) entry which is preliminary data.</text>
</comment>
<protein>
    <recommendedName>
        <fullName evidence="10">DNA-directed RNA polymerase sigma-70 factor</fullName>
    </recommendedName>
</protein>
<dbReference type="EMBL" id="BJYK01000005">
    <property type="protein sequence ID" value="GEN80100.1"/>
    <property type="molecule type" value="Genomic_DNA"/>
</dbReference>
<evidence type="ECO:0000256" key="2">
    <source>
        <dbReference type="ARBA" id="ARBA00023015"/>
    </source>
</evidence>
<keyword evidence="4" id="KW-0238">DNA-binding</keyword>
<dbReference type="NCBIfam" id="TIGR02937">
    <property type="entry name" value="sigma70-ECF"/>
    <property type="match status" value="1"/>
</dbReference>
<dbReference type="InterPro" id="IPR013249">
    <property type="entry name" value="RNA_pol_sigma70_r4_t2"/>
</dbReference>
<accession>A0A511YY21</accession>
<evidence type="ECO:0000259" key="6">
    <source>
        <dbReference type="Pfam" id="PF04542"/>
    </source>
</evidence>
<evidence type="ECO:0000313" key="9">
    <source>
        <dbReference type="Proteomes" id="UP000321484"/>
    </source>
</evidence>
<dbReference type="Proteomes" id="UP000321484">
    <property type="component" value="Unassembled WGS sequence"/>
</dbReference>
<gene>
    <name evidence="8" type="ORF">AFE02nite_18340</name>
</gene>
<evidence type="ECO:0000256" key="1">
    <source>
        <dbReference type="ARBA" id="ARBA00010641"/>
    </source>
</evidence>
<keyword evidence="5" id="KW-0804">Transcription</keyword>
<organism evidence="8 9">
    <name type="scientific">Actinotalea fermentans</name>
    <dbReference type="NCBI Taxonomy" id="43671"/>
    <lineage>
        <taxon>Bacteria</taxon>
        <taxon>Bacillati</taxon>
        <taxon>Actinomycetota</taxon>
        <taxon>Actinomycetes</taxon>
        <taxon>Micrococcales</taxon>
        <taxon>Cellulomonadaceae</taxon>
        <taxon>Actinotalea</taxon>
    </lineage>
</organism>
<reference evidence="8 9" key="1">
    <citation type="submission" date="2019-07" db="EMBL/GenBank/DDBJ databases">
        <title>Whole genome shotgun sequence of Actinotalea fermentans NBRC 105374.</title>
        <authorList>
            <person name="Hosoyama A."/>
            <person name="Uohara A."/>
            <person name="Ohji S."/>
            <person name="Ichikawa N."/>
        </authorList>
    </citation>
    <scope>NUCLEOTIDE SEQUENCE [LARGE SCALE GENOMIC DNA]</scope>
    <source>
        <strain evidence="8 9">NBRC 105374</strain>
    </source>
</reference>
<dbReference type="PANTHER" id="PTHR43133:SF50">
    <property type="entry name" value="ECF RNA POLYMERASE SIGMA FACTOR SIGM"/>
    <property type="match status" value="1"/>
</dbReference>
<dbReference type="SUPFAM" id="SSF88946">
    <property type="entry name" value="Sigma2 domain of RNA polymerase sigma factors"/>
    <property type="match status" value="1"/>
</dbReference>
<dbReference type="InterPro" id="IPR013324">
    <property type="entry name" value="RNA_pol_sigma_r3/r4-like"/>
</dbReference>
<dbReference type="Gene3D" id="1.10.10.10">
    <property type="entry name" value="Winged helix-like DNA-binding domain superfamily/Winged helix DNA-binding domain"/>
    <property type="match status" value="1"/>
</dbReference>
<dbReference type="GO" id="GO:0016987">
    <property type="term" value="F:sigma factor activity"/>
    <property type="evidence" value="ECO:0007669"/>
    <property type="project" value="UniProtKB-KW"/>
</dbReference>
<feature type="domain" description="RNA polymerase sigma-70 region 2" evidence="6">
    <location>
        <begin position="15"/>
        <end position="76"/>
    </location>
</feature>
<dbReference type="InterPro" id="IPR013325">
    <property type="entry name" value="RNA_pol_sigma_r2"/>
</dbReference>
<dbReference type="RefSeq" id="WP_034248326.1">
    <property type="nucleotide sequence ID" value="NZ_BJYK01000005.1"/>
</dbReference>
<keyword evidence="2" id="KW-0805">Transcription regulation</keyword>
<dbReference type="InterPro" id="IPR039425">
    <property type="entry name" value="RNA_pol_sigma-70-like"/>
</dbReference>